<comment type="caution">
    <text evidence="2">The sequence shown here is derived from an EMBL/GenBank/DDBJ whole genome shotgun (WGS) entry which is preliminary data.</text>
</comment>
<reference evidence="2" key="1">
    <citation type="submission" date="2023-10" db="EMBL/GenBank/DDBJ databases">
        <authorList>
            <person name="Chen Y."/>
            <person name="Shah S."/>
            <person name="Dougan E. K."/>
            <person name="Thang M."/>
            <person name="Chan C."/>
        </authorList>
    </citation>
    <scope>NUCLEOTIDE SEQUENCE [LARGE SCALE GENOMIC DNA]</scope>
</reference>
<dbReference type="Proteomes" id="UP001189429">
    <property type="component" value="Unassembled WGS sequence"/>
</dbReference>
<feature type="non-terminal residue" evidence="2">
    <location>
        <position position="1"/>
    </location>
</feature>
<evidence type="ECO:0000256" key="1">
    <source>
        <dbReference type="SAM" id="MobiDB-lite"/>
    </source>
</evidence>
<organism evidence="2 3">
    <name type="scientific">Prorocentrum cordatum</name>
    <dbReference type="NCBI Taxonomy" id="2364126"/>
    <lineage>
        <taxon>Eukaryota</taxon>
        <taxon>Sar</taxon>
        <taxon>Alveolata</taxon>
        <taxon>Dinophyceae</taxon>
        <taxon>Prorocentrales</taxon>
        <taxon>Prorocentraceae</taxon>
        <taxon>Prorocentrum</taxon>
    </lineage>
</organism>
<feature type="region of interest" description="Disordered" evidence="1">
    <location>
        <begin position="51"/>
        <end position="96"/>
    </location>
</feature>
<dbReference type="EMBL" id="CAUYUJ010021170">
    <property type="protein sequence ID" value="CAK0903136.1"/>
    <property type="molecule type" value="Genomic_DNA"/>
</dbReference>
<sequence>GPILLDDLPPEPTHEEAAVVDPYFDISLKVGPPAEITEQISSANSRAVFLEDSSEAPRKARRRRSTSGRAVGRARGMRPAEPPPTEPAPPAPGRLLPEVPASLLVLPEVVASPRKSRSAATAAMSKVLKAPKAGRAATEAALRDEGLEVVRATLTFEPVTWKASGSPYENVV</sequence>
<proteinExistence type="predicted"/>
<keyword evidence="3" id="KW-1185">Reference proteome</keyword>
<accession>A0ABN9XUN4</accession>
<evidence type="ECO:0000313" key="3">
    <source>
        <dbReference type="Proteomes" id="UP001189429"/>
    </source>
</evidence>
<name>A0ABN9XUN4_9DINO</name>
<feature type="compositionally biased region" description="Pro residues" evidence="1">
    <location>
        <begin position="80"/>
        <end position="92"/>
    </location>
</feature>
<evidence type="ECO:0000313" key="2">
    <source>
        <dbReference type="EMBL" id="CAK0903136.1"/>
    </source>
</evidence>
<gene>
    <name evidence="2" type="ORF">PCOR1329_LOCUS79521</name>
</gene>
<protein>
    <submittedName>
        <fullName evidence="2">Uncharacterized protein</fullName>
    </submittedName>
</protein>